<evidence type="ECO:0000256" key="1">
    <source>
        <dbReference type="SAM" id="MobiDB-lite"/>
    </source>
</evidence>
<dbReference type="RefSeq" id="WP_330170269.1">
    <property type="nucleotide sequence ID" value="NZ_CP137080.1"/>
</dbReference>
<reference evidence="3 4" key="1">
    <citation type="submission" date="2023-10" db="EMBL/GenBank/DDBJ databases">
        <title>Y20.</title>
        <authorList>
            <person name="Zhang G."/>
            <person name="Ding Y."/>
        </authorList>
    </citation>
    <scope>NUCLEOTIDE SEQUENCE [LARGE SCALE GENOMIC DNA]</scope>
    <source>
        <strain evidence="3 4">Y20</strain>
    </source>
</reference>
<accession>A0AAU0MF01</accession>
<protein>
    <submittedName>
        <fullName evidence="3">YrdB family protein</fullName>
    </submittedName>
</protein>
<feature type="transmembrane region" description="Helical" evidence="2">
    <location>
        <begin position="85"/>
        <end position="103"/>
    </location>
</feature>
<dbReference type="InterPro" id="IPR021214">
    <property type="entry name" value="DUF2568"/>
</dbReference>
<keyword evidence="2" id="KW-0472">Membrane</keyword>
<feature type="compositionally biased region" description="Basic and acidic residues" evidence="1">
    <location>
        <begin position="1"/>
        <end position="14"/>
    </location>
</feature>
<feature type="transmembrane region" description="Helical" evidence="2">
    <location>
        <begin position="109"/>
        <end position="126"/>
    </location>
</feature>
<feature type="transmembrane region" description="Helical" evidence="2">
    <location>
        <begin position="29"/>
        <end position="48"/>
    </location>
</feature>
<keyword evidence="4" id="KW-1185">Reference proteome</keyword>
<evidence type="ECO:0000256" key="2">
    <source>
        <dbReference type="SAM" id="Phobius"/>
    </source>
</evidence>
<name>A0AAU0MF01_9MICO</name>
<keyword evidence="2" id="KW-0812">Transmembrane</keyword>
<sequence length="131" mass="14028">MSETPRVDPTRPEQPRPAGTVPRPGALDIVRLLTELVAVGTLAFWGFVAFPFPWSIVAGLGAPALGILLWALFVSPKAVVRVHPFVAAFVELLIFVSATLAWWSLGQPWIGLAFGVVAVTVGAVVGRRRFA</sequence>
<evidence type="ECO:0000313" key="3">
    <source>
        <dbReference type="EMBL" id="WOQ69138.1"/>
    </source>
</evidence>
<feature type="region of interest" description="Disordered" evidence="1">
    <location>
        <begin position="1"/>
        <end position="22"/>
    </location>
</feature>
<dbReference type="KEGG" id="mliy:RYJ27_10585"/>
<dbReference type="Pfam" id="PF10823">
    <property type="entry name" value="DUF2568"/>
    <property type="match status" value="1"/>
</dbReference>
<dbReference type="Proteomes" id="UP001329313">
    <property type="component" value="Chromosome"/>
</dbReference>
<organism evidence="3 4">
    <name type="scientific">Microbacterium limosum</name>
    <dbReference type="NCBI Taxonomy" id="3079935"/>
    <lineage>
        <taxon>Bacteria</taxon>
        <taxon>Bacillati</taxon>
        <taxon>Actinomycetota</taxon>
        <taxon>Actinomycetes</taxon>
        <taxon>Micrococcales</taxon>
        <taxon>Microbacteriaceae</taxon>
        <taxon>Microbacterium</taxon>
    </lineage>
</organism>
<dbReference type="AlphaFoldDB" id="A0AAU0MF01"/>
<dbReference type="EMBL" id="CP137080">
    <property type="protein sequence ID" value="WOQ69138.1"/>
    <property type="molecule type" value="Genomic_DNA"/>
</dbReference>
<feature type="transmembrane region" description="Helical" evidence="2">
    <location>
        <begin position="54"/>
        <end position="73"/>
    </location>
</feature>
<keyword evidence="2" id="KW-1133">Transmembrane helix</keyword>
<gene>
    <name evidence="3" type="ORF">RYJ27_10585</name>
</gene>
<evidence type="ECO:0000313" key="4">
    <source>
        <dbReference type="Proteomes" id="UP001329313"/>
    </source>
</evidence>
<proteinExistence type="predicted"/>